<keyword evidence="5 8" id="KW-0472">Membrane</keyword>
<dbReference type="AlphaFoldDB" id="A0A9J7ICG4"/>
<keyword evidence="9" id="KW-0732">Signal</keyword>
<dbReference type="InterPro" id="IPR052192">
    <property type="entry name" value="Insect_Ionotropic_Sensory_Rcpt"/>
</dbReference>
<organism evidence="10 11">
    <name type="scientific">Musca domestica</name>
    <name type="common">House fly</name>
    <dbReference type="NCBI Taxonomy" id="7370"/>
    <lineage>
        <taxon>Eukaryota</taxon>
        <taxon>Metazoa</taxon>
        <taxon>Ecdysozoa</taxon>
        <taxon>Arthropoda</taxon>
        <taxon>Hexapoda</taxon>
        <taxon>Insecta</taxon>
        <taxon>Pterygota</taxon>
        <taxon>Neoptera</taxon>
        <taxon>Endopterygota</taxon>
        <taxon>Diptera</taxon>
        <taxon>Brachycera</taxon>
        <taxon>Muscomorpha</taxon>
        <taxon>Muscoidea</taxon>
        <taxon>Muscidae</taxon>
        <taxon>Musca</taxon>
    </lineage>
</organism>
<evidence type="ECO:0000256" key="4">
    <source>
        <dbReference type="ARBA" id="ARBA00022989"/>
    </source>
</evidence>
<comment type="subcellular location">
    <subcellularLocation>
        <location evidence="1">Cell membrane</location>
        <topology evidence="1">Multi-pass membrane protein</topology>
    </subcellularLocation>
</comment>
<evidence type="ECO:0000313" key="11">
    <source>
        <dbReference type="RefSeq" id="XP_019891451.2"/>
    </source>
</evidence>
<evidence type="ECO:0000256" key="5">
    <source>
        <dbReference type="ARBA" id="ARBA00023136"/>
    </source>
</evidence>
<dbReference type="RefSeq" id="XP_019891451.2">
    <property type="nucleotide sequence ID" value="XM_020035892.2"/>
</dbReference>
<dbReference type="GO" id="GO:0005886">
    <property type="term" value="C:plasma membrane"/>
    <property type="evidence" value="ECO:0007669"/>
    <property type="project" value="UniProtKB-SubCell"/>
</dbReference>
<keyword evidence="2" id="KW-1003">Cell membrane</keyword>
<keyword evidence="4 8" id="KW-1133">Transmembrane helix</keyword>
<keyword evidence="3 8" id="KW-0812">Transmembrane</keyword>
<proteinExistence type="predicted"/>
<keyword evidence="7" id="KW-0325">Glycoprotein</keyword>
<dbReference type="KEGG" id="mde:105261666"/>
<evidence type="ECO:0000256" key="7">
    <source>
        <dbReference type="ARBA" id="ARBA00023180"/>
    </source>
</evidence>
<evidence type="ECO:0000256" key="1">
    <source>
        <dbReference type="ARBA" id="ARBA00004651"/>
    </source>
</evidence>
<dbReference type="OrthoDB" id="6353409at2759"/>
<name>A0A9J7ICG4_MUSDO</name>
<feature type="signal peptide" evidence="9">
    <location>
        <begin position="1"/>
        <end position="17"/>
    </location>
</feature>
<feature type="transmembrane region" description="Helical" evidence="8">
    <location>
        <begin position="585"/>
        <end position="610"/>
    </location>
</feature>
<feature type="chain" id="PRO_5045430730" evidence="9">
    <location>
        <begin position="18"/>
        <end position="616"/>
    </location>
</feature>
<protein>
    <submittedName>
        <fullName evidence="11">Uncharacterized protein LOC105261666</fullName>
    </submittedName>
</protein>
<dbReference type="GeneID" id="105261666"/>
<gene>
    <name evidence="11" type="primary">LOC105261666</name>
</gene>
<dbReference type="Proteomes" id="UP001652621">
    <property type="component" value="Unplaced"/>
</dbReference>
<dbReference type="PANTHER" id="PTHR42643">
    <property type="entry name" value="IONOTROPIC RECEPTOR 20A-RELATED"/>
    <property type="match status" value="1"/>
</dbReference>
<reference evidence="11" key="1">
    <citation type="submission" date="2025-08" db="UniProtKB">
        <authorList>
            <consortium name="RefSeq"/>
        </authorList>
    </citation>
    <scope>IDENTIFICATION</scope>
    <source>
        <strain evidence="11">Aabys</strain>
        <tissue evidence="11">Whole body</tissue>
    </source>
</reference>
<feature type="transmembrane region" description="Helical" evidence="8">
    <location>
        <begin position="393"/>
        <end position="409"/>
    </location>
</feature>
<evidence type="ECO:0000256" key="2">
    <source>
        <dbReference type="ARBA" id="ARBA00022475"/>
    </source>
</evidence>
<keyword evidence="6" id="KW-0675">Receptor</keyword>
<dbReference type="PANTHER" id="PTHR42643:SF31">
    <property type="entry name" value="IONOTROPIC RECEPTOR 68B-RELATED"/>
    <property type="match status" value="1"/>
</dbReference>
<evidence type="ECO:0000256" key="9">
    <source>
        <dbReference type="SAM" id="SignalP"/>
    </source>
</evidence>
<evidence type="ECO:0000256" key="8">
    <source>
        <dbReference type="SAM" id="Phobius"/>
    </source>
</evidence>
<evidence type="ECO:0000256" key="3">
    <source>
        <dbReference type="ARBA" id="ARBA00022692"/>
    </source>
</evidence>
<dbReference type="VEuPathDB" id="VectorBase:MDOMA2_019589"/>
<accession>A0A9J7ICG4</accession>
<evidence type="ECO:0000256" key="6">
    <source>
        <dbReference type="ARBA" id="ARBA00023170"/>
    </source>
</evidence>
<evidence type="ECO:0000313" key="10">
    <source>
        <dbReference type="Proteomes" id="UP001652621"/>
    </source>
</evidence>
<feature type="transmembrane region" description="Helical" evidence="8">
    <location>
        <begin position="338"/>
        <end position="359"/>
    </location>
</feature>
<sequence length="616" mass="71625">MWLALWLFGLVIGSSTSELQQHKSLNFYSMAFNSSWMDPKRSHLIEFVGEVFCKSHLKVVHVYYETDISLRYSGQILRDLNRCGISFVALRNDQQNSHLKTISDDGILLHLVIILRDIDQTLDLSIIRKKSAAKHLTYIMLLIQDAHNVTEKWLLSTFKNFWKMWILNVVVVFTDPKQGYIELYRYDPFAKILRHRIALGPDTYNLDELYPKDILNMRGNPLQICLYQDNIRTIFESSGNILGTDGLMSSFLVERLNATPLVRRIRTYGNDSVSQDLCFKETFDELDDMATNIRFLSMESFYGRVESTIVLNRDDLCVLIPKAKIASSFWNLFRSFSISVWILISVSLAMAYIFCSLIYRNIFAGDKLLLDLLSCIISTPRARLQRSRMSARLFFYVWLVYGLLISAAFKGNLTSYLVDREYLPDVNTLQELAESKYPLATLPRHIKHLNRYLDLNNPYESMLRQKIIPLPDAFFNELIEHNNLSYAYLQKYHISVFRANSRKHSLNGKPCFHAMAQCIVPFHAVYIVPYGSPYLGYINKLIRNAQEYGYLHYWDSMMSAVFRRSRRNGQLQRSDDSEPEVLQLFHFQAVYCFWAMGLVIAIVCFAGELINARISF</sequence>
<keyword evidence="10" id="KW-1185">Reference proteome</keyword>